<keyword evidence="4" id="KW-0456">Lyase</keyword>
<evidence type="ECO:0000313" key="6">
    <source>
        <dbReference type="EMBL" id="CAB5216865.1"/>
    </source>
</evidence>
<dbReference type="EMBL" id="LR798247">
    <property type="protein sequence ID" value="CAB5216865.1"/>
    <property type="molecule type" value="Genomic_DNA"/>
</dbReference>
<sequence>MKALITGINGMDGSHLAELLLSKGYEVFGITRRTSKPIHENIAHIKDKITLYHADMTDGGSLHLAIQSCMPDEIYNMAAMSQVKWSYEVPAMTMDVNCNGLLRIIESVRSLGIDCKIYQATSSECFGKVMEIPQTEKTPFYPRSPYGVSKAAAYYMARVYRESYGMKIYCGWLFNHCSPRRGEEFLERKVAMAVAAIVNKKQDKIILGNLDAKRDWGYAVEYCEWIYKIMQHDTPGDFLIATGETHSVKEFVQKAFEHVGILDWENYVEYDKSLTRPSEVDILLGDSTKSKEVLGFAPKVKFNELVKIMVDAELALYNV</sequence>
<protein>
    <recommendedName>
        <fullName evidence="3">GDP-mannose 4,6-dehydratase</fullName>
        <ecNumber evidence="3">4.2.1.47</ecNumber>
    </recommendedName>
</protein>
<dbReference type="SUPFAM" id="SSF51735">
    <property type="entry name" value="NAD(P)-binding Rossmann-fold domains"/>
    <property type="match status" value="1"/>
</dbReference>
<dbReference type="PANTHER" id="PTHR43715">
    <property type="entry name" value="GDP-MANNOSE 4,6-DEHYDRATASE"/>
    <property type="match status" value="1"/>
</dbReference>
<dbReference type="CDD" id="cd05260">
    <property type="entry name" value="GDP_MD_SDR_e"/>
    <property type="match status" value="1"/>
</dbReference>
<dbReference type="PANTHER" id="PTHR43715:SF1">
    <property type="entry name" value="GDP-MANNOSE 4,6 DEHYDRATASE"/>
    <property type="match status" value="1"/>
</dbReference>
<dbReference type="Gene3D" id="3.40.50.720">
    <property type="entry name" value="NAD(P)-binding Rossmann-like Domain"/>
    <property type="match status" value="1"/>
</dbReference>
<dbReference type="FunFam" id="3.40.50.720:FF:000924">
    <property type="entry name" value="GDP-mannose 4,6 dehydratase"/>
    <property type="match status" value="1"/>
</dbReference>
<dbReference type="EC" id="4.2.1.47" evidence="3"/>
<dbReference type="Pfam" id="PF16363">
    <property type="entry name" value="GDP_Man_Dehyd"/>
    <property type="match status" value="1"/>
</dbReference>
<evidence type="ECO:0000256" key="1">
    <source>
        <dbReference type="ARBA" id="ARBA00001937"/>
    </source>
</evidence>
<evidence type="ECO:0000256" key="3">
    <source>
        <dbReference type="ARBA" id="ARBA00011989"/>
    </source>
</evidence>
<feature type="domain" description="NAD(P)-binding" evidence="5">
    <location>
        <begin position="4"/>
        <end position="309"/>
    </location>
</feature>
<accession>A0A6J7WHN1</accession>
<organism evidence="6">
    <name type="scientific">uncultured Caudovirales phage</name>
    <dbReference type="NCBI Taxonomy" id="2100421"/>
    <lineage>
        <taxon>Viruses</taxon>
        <taxon>Duplodnaviria</taxon>
        <taxon>Heunggongvirae</taxon>
        <taxon>Uroviricota</taxon>
        <taxon>Caudoviricetes</taxon>
        <taxon>Peduoviridae</taxon>
        <taxon>Maltschvirus</taxon>
        <taxon>Maltschvirus maltsch</taxon>
    </lineage>
</organism>
<dbReference type="InterPro" id="IPR036291">
    <property type="entry name" value="NAD(P)-bd_dom_sf"/>
</dbReference>
<comment type="cofactor">
    <cofactor evidence="1">
        <name>NADP(+)</name>
        <dbReference type="ChEBI" id="CHEBI:58349"/>
    </cofactor>
</comment>
<dbReference type="GO" id="GO:0042351">
    <property type="term" value="P:'de novo' GDP-L-fucose biosynthetic process"/>
    <property type="evidence" value="ECO:0007669"/>
    <property type="project" value="TreeGrafter"/>
</dbReference>
<dbReference type="InterPro" id="IPR006368">
    <property type="entry name" value="GDP_Man_deHydtase"/>
</dbReference>
<comment type="similarity">
    <text evidence="2">Belongs to the NAD(P)-dependent epimerase/dehydratase family. GDP-mannose 4,6-dehydratase subfamily.</text>
</comment>
<evidence type="ECO:0000259" key="5">
    <source>
        <dbReference type="Pfam" id="PF16363"/>
    </source>
</evidence>
<reference evidence="6" key="1">
    <citation type="submission" date="2020-05" db="EMBL/GenBank/DDBJ databases">
        <authorList>
            <person name="Chiriac C."/>
            <person name="Salcher M."/>
            <person name="Ghai R."/>
            <person name="Kavagutti S V."/>
        </authorList>
    </citation>
    <scope>NUCLEOTIDE SEQUENCE</scope>
</reference>
<proteinExistence type="inferred from homology"/>
<evidence type="ECO:0000256" key="4">
    <source>
        <dbReference type="ARBA" id="ARBA00023239"/>
    </source>
</evidence>
<name>A0A6J7WHN1_9CAUD</name>
<gene>
    <name evidence="6" type="ORF">UFOVP198_12</name>
</gene>
<dbReference type="GO" id="GO:0008446">
    <property type="term" value="F:GDP-mannose 4,6-dehydratase activity"/>
    <property type="evidence" value="ECO:0007669"/>
    <property type="project" value="UniProtKB-EC"/>
</dbReference>
<dbReference type="Gene3D" id="3.90.25.10">
    <property type="entry name" value="UDP-galactose 4-epimerase, domain 1"/>
    <property type="match status" value="1"/>
</dbReference>
<dbReference type="InterPro" id="IPR016040">
    <property type="entry name" value="NAD(P)-bd_dom"/>
</dbReference>
<evidence type="ECO:0000256" key="2">
    <source>
        <dbReference type="ARBA" id="ARBA00009263"/>
    </source>
</evidence>